<sequence length="93" mass="11460">MEKVHITDEEKLEILKKYIKNNKLQVIPSKEKYKIAILNFLIESFNPEKQYTEREINEVLKSFYPDFAILRRYLVDYKLLERSKDCRLYWVKK</sequence>
<dbReference type="InterPro" id="IPR018656">
    <property type="entry name" value="DUF2087"/>
</dbReference>
<protein>
    <submittedName>
        <fullName evidence="2">DUF2087 domain-containing protein</fullName>
    </submittedName>
</protein>
<gene>
    <name evidence="2" type="ORF">J5Y03_14895</name>
</gene>
<name>A0A940NTF3_9BACI</name>
<dbReference type="AlphaFoldDB" id="A0A940NTF3"/>
<accession>A0A940NTF3</accession>
<keyword evidence="3" id="KW-1185">Reference proteome</keyword>
<dbReference type="Proteomes" id="UP000682134">
    <property type="component" value="Unassembled WGS sequence"/>
</dbReference>
<evidence type="ECO:0000259" key="1">
    <source>
        <dbReference type="Pfam" id="PF09860"/>
    </source>
</evidence>
<evidence type="ECO:0000313" key="3">
    <source>
        <dbReference type="Proteomes" id="UP000682134"/>
    </source>
</evidence>
<reference evidence="2" key="1">
    <citation type="submission" date="2021-04" db="EMBL/GenBank/DDBJ databases">
        <title>Genome seq and assembly of Bacillus sp.</title>
        <authorList>
            <person name="Chhetri G."/>
        </authorList>
    </citation>
    <scope>NUCLEOTIDE SEQUENCE</scope>
    <source>
        <strain evidence="2">RG28</strain>
    </source>
</reference>
<evidence type="ECO:0000313" key="2">
    <source>
        <dbReference type="EMBL" id="MBP0726446.1"/>
    </source>
</evidence>
<dbReference type="EMBL" id="JAGIYQ010000011">
    <property type="protein sequence ID" value="MBP0726446.1"/>
    <property type="molecule type" value="Genomic_DNA"/>
</dbReference>
<dbReference type="Pfam" id="PF09860">
    <property type="entry name" value="DUF2087"/>
    <property type="match status" value="1"/>
</dbReference>
<dbReference type="RefSeq" id="WP_209406790.1">
    <property type="nucleotide sequence ID" value="NZ_JAGIYQ010000011.1"/>
</dbReference>
<organism evidence="2 3">
    <name type="scientific">Gottfriedia endophytica</name>
    <dbReference type="NCBI Taxonomy" id="2820819"/>
    <lineage>
        <taxon>Bacteria</taxon>
        <taxon>Bacillati</taxon>
        <taxon>Bacillota</taxon>
        <taxon>Bacilli</taxon>
        <taxon>Bacillales</taxon>
        <taxon>Bacillaceae</taxon>
        <taxon>Gottfriedia</taxon>
    </lineage>
</organism>
<proteinExistence type="predicted"/>
<comment type="caution">
    <text evidence="2">The sequence shown here is derived from an EMBL/GenBank/DDBJ whole genome shotgun (WGS) entry which is preliminary data.</text>
</comment>
<feature type="domain" description="DUF2087" evidence="1">
    <location>
        <begin position="23"/>
        <end position="91"/>
    </location>
</feature>